<sequence length="816" mass="90147">MDEPLPKSTILTTGGAESKPTSPNWNEDTLTSQRRDSFTSEVDVEGILGSEMVVSESLHSENSVTPAESMGQAPPLIEETAEAQDTNPSDSLLGTAVTSPSKSGAVSSTSEDTVEIIPSHNIESHTLAPNTNSEDVSAQNMASTCTNSEEEATSSSSEDKLESNLPVPPNVPPSLQRIGEEEAIDLSDPCQDIAGTIEVCLDEVSEFKGSHIYAKTFNEVPNPVLRLLPDAELGPIGLPLNEHEARRIWSRFVADEPTQPFVGVLEAGADKVRIDNPAWFRFMEGIRKDVCQVLGVVDVGEYLPRLDLVSLVLFGPGTSSYEYDAQLIPGSVNLPNPNFGSILVTLPSPHIGGITQINYGAAVTLYDPSPTSYLATSVLAWYSSPHVRLQEAVPISAGFRLALRYAVVHTNPSKPVPTLPSPTAQTQAFKRALLSWKKQRWTGLQKVVYLLSRNYDVDSLGEVGLRGVVTSAGDVRKIEFVDAVARECGFDVGLATLETVIEGTPDYQGLYDDWDEHGEYRESSPYGYDDYDDEGDDKERPETPDPTPSEYTMGDIDSKETRCLTLVDIRTGEIIADELDGFNDNVSEHIPESLLDDLESDGPDDEEYGGWKGNGSGSLTRTYRATVLVIWPSFRQEELVDGREYVARKAIECLRGADPSQPDQKELDYVEFLLVYAQYQQVWSTDSRILPILSRVALKWNDRELFARAMNRCRGEEKVRRLGIEGILDAVAKLGIDYMMPIMERILQNDTSNSDRFQLLESLRHHLTAEHPALVTWIDERRRAVIESLAPLQKSDIVPIFAYLRERGDLATFSRT</sequence>
<dbReference type="AlphaFoldDB" id="A0A0C3QC69"/>
<evidence type="ECO:0000313" key="2">
    <source>
        <dbReference type="EMBL" id="KIO22886.1"/>
    </source>
</evidence>
<gene>
    <name evidence="2" type="ORF">M407DRAFT_215752</name>
</gene>
<accession>A0A0C3QC69</accession>
<evidence type="ECO:0000256" key="1">
    <source>
        <dbReference type="SAM" id="MobiDB-lite"/>
    </source>
</evidence>
<reference evidence="3" key="2">
    <citation type="submission" date="2015-01" db="EMBL/GenBank/DDBJ databases">
        <title>Evolutionary Origins and Diversification of the Mycorrhizal Mutualists.</title>
        <authorList>
            <consortium name="DOE Joint Genome Institute"/>
            <consortium name="Mycorrhizal Genomics Consortium"/>
            <person name="Kohler A."/>
            <person name="Kuo A."/>
            <person name="Nagy L.G."/>
            <person name="Floudas D."/>
            <person name="Copeland A."/>
            <person name="Barry K.W."/>
            <person name="Cichocki N."/>
            <person name="Veneault-Fourrey C."/>
            <person name="LaButti K."/>
            <person name="Lindquist E.A."/>
            <person name="Lipzen A."/>
            <person name="Lundell T."/>
            <person name="Morin E."/>
            <person name="Murat C."/>
            <person name="Riley R."/>
            <person name="Ohm R."/>
            <person name="Sun H."/>
            <person name="Tunlid A."/>
            <person name="Henrissat B."/>
            <person name="Grigoriev I.V."/>
            <person name="Hibbett D.S."/>
            <person name="Martin F."/>
        </authorList>
    </citation>
    <scope>NUCLEOTIDE SEQUENCE [LARGE SCALE GENOMIC DNA]</scope>
    <source>
        <strain evidence="3">MUT 4182</strain>
    </source>
</reference>
<protein>
    <submittedName>
        <fullName evidence="2">Uncharacterized protein</fullName>
    </submittedName>
</protein>
<feature type="compositionally biased region" description="Polar residues" evidence="1">
    <location>
        <begin position="83"/>
        <end position="111"/>
    </location>
</feature>
<proteinExistence type="predicted"/>
<organism evidence="2 3">
    <name type="scientific">Tulasnella calospora MUT 4182</name>
    <dbReference type="NCBI Taxonomy" id="1051891"/>
    <lineage>
        <taxon>Eukaryota</taxon>
        <taxon>Fungi</taxon>
        <taxon>Dikarya</taxon>
        <taxon>Basidiomycota</taxon>
        <taxon>Agaricomycotina</taxon>
        <taxon>Agaricomycetes</taxon>
        <taxon>Cantharellales</taxon>
        <taxon>Tulasnellaceae</taxon>
        <taxon>Tulasnella</taxon>
    </lineage>
</organism>
<keyword evidence="3" id="KW-1185">Reference proteome</keyword>
<feature type="region of interest" description="Disordered" evidence="1">
    <location>
        <begin position="518"/>
        <end position="556"/>
    </location>
</feature>
<feature type="compositionally biased region" description="Polar residues" evidence="1">
    <location>
        <begin position="127"/>
        <end position="142"/>
    </location>
</feature>
<feature type="region of interest" description="Disordered" evidence="1">
    <location>
        <begin position="1"/>
        <end position="38"/>
    </location>
</feature>
<evidence type="ECO:0000313" key="3">
    <source>
        <dbReference type="Proteomes" id="UP000054248"/>
    </source>
</evidence>
<feature type="compositionally biased region" description="Polar residues" evidence="1">
    <location>
        <begin position="19"/>
        <end position="32"/>
    </location>
</feature>
<feature type="region of interest" description="Disordered" evidence="1">
    <location>
        <begin position="55"/>
        <end position="171"/>
    </location>
</feature>
<name>A0A0C3QC69_9AGAM</name>
<dbReference type="OrthoDB" id="3323151at2759"/>
<dbReference type="HOGENOM" id="CLU_346194_0_0_1"/>
<dbReference type="Proteomes" id="UP000054248">
    <property type="component" value="Unassembled WGS sequence"/>
</dbReference>
<dbReference type="EMBL" id="KN823098">
    <property type="protein sequence ID" value="KIO22886.1"/>
    <property type="molecule type" value="Genomic_DNA"/>
</dbReference>
<reference evidence="2 3" key="1">
    <citation type="submission" date="2014-04" db="EMBL/GenBank/DDBJ databases">
        <authorList>
            <consortium name="DOE Joint Genome Institute"/>
            <person name="Kuo A."/>
            <person name="Girlanda M."/>
            <person name="Perotto S."/>
            <person name="Kohler A."/>
            <person name="Nagy L.G."/>
            <person name="Floudas D."/>
            <person name="Copeland A."/>
            <person name="Barry K.W."/>
            <person name="Cichocki N."/>
            <person name="Veneault-Fourrey C."/>
            <person name="LaButti K."/>
            <person name="Lindquist E.A."/>
            <person name="Lipzen A."/>
            <person name="Lundell T."/>
            <person name="Morin E."/>
            <person name="Murat C."/>
            <person name="Sun H."/>
            <person name="Tunlid A."/>
            <person name="Henrissat B."/>
            <person name="Grigoriev I.V."/>
            <person name="Hibbett D.S."/>
            <person name="Martin F."/>
            <person name="Nordberg H.P."/>
            <person name="Cantor M.N."/>
            <person name="Hua S.X."/>
        </authorList>
    </citation>
    <scope>NUCLEOTIDE SEQUENCE [LARGE SCALE GENOMIC DNA]</scope>
    <source>
        <strain evidence="2 3">MUT 4182</strain>
    </source>
</reference>